<keyword evidence="5" id="KW-0067">ATP-binding</keyword>
<dbReference type="Proteomes" id="UP000053424">
    <property type="component" value="Unassembled WGS sequence"/>
</dbReference>
<keyword evidence="4" id="KW-0547">Nucleotide-binding</keyword>
<proteinExistence type="inferred from homology"/>
<evidence type="ECO:0000259" key="7">
    <source>
        <dbReference type="Pfam" id="PF01171"/>
    </source>
</evidence>
<evidence type="ECO:0000256" key="1">
    <source>
        <dbReference type="ARBA" id="ARBA00013267"/>
    </source>
</evidence>
<accession>A0A0C2YGG5</accession>
<dbReference type="InterPro" id="IPR011063">
    <property type="entry name" value="TilS/TtcA_N"/>
</dbReference>
<dbReference type="InterPro" id="IPR014729">
    <property type="entry name" value="Rossmann-like_a/b/a_fold"/>
</dbReference>
<dbReference type="Pfam" id="PF01171">
    <property type="entry name" value="ATP_bind_3"/>
    <property type="match status" value="1"/>
</dbReference>
<sequence length="619" mass="69612">MATRMVKAISPNEFAQMMQVARPPVGWSNTIAAANSGGPDSTCLLFLLNQYIKGRGKIEEKHRKDDKLSRIVSLTVDHGLQESSSAMAEQAATLAESIGVEHITTKLPWGRTNYPPKPGPDEKIEEVARDMRQRVLFGHMKDLNANSLALGHHADDQVETMLMRLGRGSTQFGLSGMRPCRRWGMGSGTPEDDAAYGIHGLRKWIVRPLLGVGKDRIIKTCEDNKLEYVTDSTNFQPQLTIRNAIRHVIHTGGATALTANDPEFEKFPADIAQQLADINVAAAREPSYGFNLASDLCQLREASMRLSSSMVKVDKAVDDFIAKYRLSSPPGTLRLPVLPLQEIESQLVREALLYRVARFVSPEPWGSPRAELGRRKSSMNRLMAAVWNMAAIRTKASCSITVGSGIWWRLVAFGKNQLRTSVDNFGVKDLGWVALRQPTAKSDPGREVFRPLKHNVTQQLLQMRQEWLSNQKADTFEILFDRRFLISFRVDKIPKQILEMLSSNSSFRFCRERLGFCLKLFTIIKEKIIQSIKLSYDKSTFGTENTALKYPKILPRIGFLLSRSGQSLLFEQGMKPYPRTPLLVKLKPFVFFIRCNASSLMLRIFPTVNPMGLKGRLQC</sequence>
<dbReference type="InterPro" id="IPR012094">
    <property type="entry name" value="tRNA_Ile_lys_synt"/>
</dbReference>
<reference evidence="9" key="2">
    <citation type="submission" date="2015-01" db="EMBL/GenBank/DDBJ databases">
        <title>Evolutionary Origins and Diversification of the Mycorrhizal Mutualists.</title>
        <authorList>
            <consortium name="DOE Joint Genome Institute"/>
            <consortium name="Mycorrhizal Genomics Consortium"/>
            <person name="Kohler A."/>
            <person name="Kuo A."/>
            <person name="Nagy L.G."/>
            <person name="Floudas D."/>
            <person name="Copeland A."/>
            <person name="Barry K.W."/>
            <person name="Cichocki N."/>
            <person name="Veneault-Fourrey C."/>
            <person name="LaButti K."/>
            <person name="Lindquist E.A."/>
            <person name="Lipzen A."/>
            <person name="Lundell T."/>
            <person name="Morin E."/>
            <person name="Murat C."/>
            <person name="Riley R."/>
            <person name="Ohm R."/>
            <person name="Sun H."/>
            <person name="Tunlid A."/>
            <person name="Henrissat B."/>
            <person name="Grigoriev I.V."/>
            <person name="Hibbett D.S."/>
            <person name="Martin F."/>
        </authorList>
    </citation>
    <scope>NUCLEOTIDE SEQUENCE [LARGE SCALE GENOMIC DNA]</scope>
    <source>
        <strain evidence="9">h7</strain>
    </source>
</reference>
<dbReference type="NCBIfam" id="TIGR02432">
    <property type="entry name" value="lysidine_TilS_N"/>
    <property type="match status" value="1"/>
</dbReference>
<evidence type="ECO:0000313" key="9">
    <source>
        <dbReference type="Proteomes" id="UP000053424"/>
    </source>
</evidence>
<dbReference type="CDD" id="cd01992">
    <property type="entry name" value="TilS_N"/>
    <property type="match status" value="1"/>
</dbReference>
<dbReference type="STRING" id="686832.A0A0C2YGG5"/>
<gene>
    <name evidence="8" type="ORF">M413DRAFT_86579</name>
</gene>
<feature type="domain" description="tRNA(Ile)-lysidine/2-thiocytidine synthase N-terminal" evidence="7">
    <location>
        <begin position="31"/>
        <end position="247"/>
    </location>
</feature>
<dbReference type="Gene3D" id="3.40.50.620">
    <property type="entry name" value="HUPs"/>
    <property type="match status" value="1"/>
</dbReference>
<dbReference type="EC" id="6.3.4.19" evidence="1"/>
<dbReference type="PANTHER" id="PTHR43033:SF1">
    <property type="entry name" value="TRNA(ILE)-LYSIDINE SYNTHASE-RELATED"/>
    <property type="match status" value="1"/>
</dbReference>
<organism evidence="8 9">
    <name type="scientific">Hebeloma cylindrosporum</name>
    <dbReference type="NCBI Taxonomy" id="76867"/>
    <lineage>
        <taxon>Eukaryota</taxon>
        <taxon>Fungi</taxon>
        <taxon>Dikarya</taxon>
        <taxon>Basidiomycota</taxon>
        <taxon>Agaricomycotina</taxon>
        <taxon>Agaricomycetes</taxon>
        <taxon>Agaricomycetidae</taxon>
        <taxon>Agaricales</taxon>
        <taxon>Agaricineae</taxon>
        <taxon>Hymenogastraceae</taxon>
        <taxon>Hebeloma</taxon>
    </lineage>
</organism>
<dbReference type="OrthoDB" id="434144at2759"/>
<dbReference type="HOGENOM" id="CLU_035256_0_0_1"/>
<dbReference type="PANTHER" id="PTHR43033">
    <property type="entry name" value="TRNA(ILE)-LYSIDINE SYNTHASE-RELATED"/>
    <property type="match status" value="1"/>
</dbReference>
<evidence type="ECO:0000256" key="3">
    <source>
        <dbReference type="ARBA" id="ARBA00022694"/>
    </source>
</evidence>
<protein>
    <recommendedName>
        <fullName evidence="1">tRNA(Ile)-lysidine synthetase</fullName>
        <ecNumber evidence="1">6.3.4.19</ecNumber>
    </recommendedName>
</protein>
<dbReference type="GO" id="GO:0005524">
    <property type="term" value="F:ATP binding"/>
    <property type="evidence" value="ECO:0007669"/>
    <property type="project" value="UniProtKB-KW"/>
</dbReference>
<dbReference type="EMBL" id="KN831768">
    <property type="protein sequence ID" value="KIM48808.1"/>
    <property type="molecule type" value="Genomic_DNA"/>
</dbReference>
<dbReference type="GO" id="GO:0032267">
    <property type="term" value="F:tRNA(Ile)-lysidine synthase activity"/>
    <property type="evidence" value="ECO:0007669"/>
    <property type="project" value="UniProtKB-EC"/>
</dbReference>
<keyword evidence="2" id="KW-0436">Ligase</keyword>
<dbReference type="GO" id="GO:0008033">
    <property type="term" value="P:tRNA processing"/>
    <property type="evidence" value="ECO:0007669"/>
    <property type="project" value="UniProtKB-KW"/>
</dbReference>
<dbReference type="SUPFAM" id="SSF52402">
    <property type="entry name" value="Adenine nucleotide alpha hydrolases-like"/>
    <property type="match status" value="1"/>
</dbReference>
<dbReference type="HAMAP" id="MF_01161">
    <property type="entry name" value="tRNA_Ile_lys_synt"/>
    <property type="match status" value="1"/>
</dbReference>
<evidence type="ECO:0000256" key="5">
    <source>
        <dbReference type="ARBA" id="ARBA00022840"/>
    </source>
</evidence>
<name>A0A0C2YGG5_HEBCY</name>
<evidence type="ECO:0000256" key="6">
    <source>
        <dbReference type="ARBA" id="ARBA00048539"/>
    </source>
</evidence>
<keyword evidence="9" id="KW-1185">Reference proteome</keyword>
<evidence type="ECO:0000256" key="4">
    <source>
        <dbReference type="ARBA" id="ARBA00022741"/>
    </source>
</evidence>
<comment type="catalytic activity">
    <reaction evidence="6">
        <text>cytidine(34) in tRNA(Ile2) + L-lysine + ATP = lysidine(34) in tRNA(Ile2) + AMP + diphosphate + H(+)</text>
        <dbReference type="Rhea" id="RHEA:43744"/>
        <dbReference type="Rhea" id="RHEA-COMP:10625"/>
        <dbReference type="Rhea" id="RHEA-COMP:10670"/>
        <dbReference type="ChEBI" id="CHEBI:15378"/>
        <dbReference type="ChEBI" id="CHEBI:30616"/>
        <dbReference type="ChEBI" id="CHEBI:32551"/>
        <dbReference type="ChEBI" id="CHEBI:33019"/>
        <dbReference type="ChEBI" id="CHEBI:82748"/>
        <dbReference type="ChEBI" id="CHEBI:83665"/>
        <dbReference type="ChEBI" id="CHEBI:456215"/>
        <dbReference type="EC" id="6.3.4.19"/>
    </reaction>
</comment>
<keyword evidence="3" id="KW-0819">tRNA processing</keyword>
<reference evidence="8 9" key="1">
    <citation type="submission" date="2014-04" db="EMBL/GenBank/DDBJ databases">
        <authorList>
            <consortium name="DOE Joint Genome Institute"/>
            <person name="Kuo A."/>
            <person name="Gay G."/>
            <person name="Dore J."/>
            <person name="Kohler A."/>
            <person name="Nagy L.G."/>
            <person name="Floudas D."/>
            <person name="Copeland A."/>
            <person name="Barry K.W."/>
            <person name="Cichocki N."/>
            <person name="Veneault-Fourrey C."/>
            <person name="LaButti K."/>
            <person name="Lindquist E.A."/>
            <person name="Lipzen A."/>
            <person name="Lundell T."/>
            <person name="Morin E."/>
            <person name="Murat C."/>
            <person name="Sun H."/>
            <person name="Tunlid A."/>
            <person name="Henrissat B."/>
            <person name="Grigoriev I.V."/>
            <person name="Hibbett D.S."/>
            <person name="Martin F."/>
            <person name="Nordberg H.P."/>
            <person name="Cantor M.N."/>
            <person name="Hua S.X."/>
        </authorList>
    </citation>
    <scope>NUCLEOTIDE SEQUENCE [LARGE SCALE GENOMIC DNA]</scope>
    <source>
        <strain evidence="9">h7</strain>
    </source>
</reference>
<evidence type="ECO:0000313" key="8">
    <source>
        <dbReference type="EMBL" id="KIM48808.1"/>
    </source>
</evidence>
<dbReference type="InterPro" id="IPR012795">
    <property type="entry name" value="tRNA_Ile_lys_synt_N"/>
</dbReference>
<dbReference type="AlphaFoldDB" id="A0A0C2YGG5"/>
<evidence type="ECO:0000256" key="2">
    <source>
        <dbReference type="ARBA" id="ARBA00022598"/>
    </source>
</evidence>